<dbReference type="PROSITE" id="PS00041">
    <property type="entry name" value="HTH_ARAC_FAMILY_1"/>
    <property type="match status" value="1"/>
</dbReference>
<accession>A0A412XSN2</accession>
<dbReference type="SMART" id="SM00342">
    <property type="entry name" value="HTH_ARAC"/>
    <property type="match status" value="1"/>
</dbReference>
<evidence type="ECO:0000256" key="1">
    <source>
        <dbReference type="ARBA" id="ARBA00023015"/>
    </source>
</evidence>
<keyword evidence="2" id="KW-0238">DNA-binding</keyword>
<reference evidence="5 6" key="1">
    <citation type="submission" date="2018-08" db="EMBL/GenBank/DDBJ databases">
        <title>A genome reference for cultivated species of the human gut microbiota.</title>
        <authorList>
            <person name="Zou Y."/>
            <person name="Xue W."/>
            <person name="Luo G."/>
        </authorList>
    </citation>
    <scope>NUCLEOTIDE SEQUENCE [LARGE SCALE GENOMIC DNA]</scope>
    <source>
        <strain evidence="5 6">AF14-26</strain>
    </source>
</reference>
<dbReference type="Pfam" id="PF12833">
    <property type="entry name" value="HTH_18"/>
    <property type="match status" value="1"/>
</dbReference>
<evidence type="ECO:0000256" key="3">
    <source>
        <dbReference type="ARBA" id="ARBA00023163"/>
    </source>
</evidence>
<dbReference type="GO" id="GO:0003700">
    <property type="term" value="F:DNA-binding transcription factor activity"/>
    <property type="evidence" value="ECO:0007669"/>
    <property type="project" value="InterPro"/>
</dbReference>
<dbReference type="CDD" id="cd02208">
    <property type="entry name" value="cupin_RmlC-like"/>
    <property type="match status" value="1"/>
</dbReference>
<protein>
    <submittedName>
        <fullName evidence="5">Helix-turn-helix domain-containing protein</fullName>
    </submittedName>
</protein>
<dbReference type="InterPro" id="IPR018060">
    <property type="entry name" value="HTH_AraC"/>
</dbReference>
<gene>
    <name evidence="5" type="ORF">DWW08_21090</name>
</gene>
<dbReference type="SUPFAM" id="SSF51215">
    <property type="entry name" value="Regulatory protein AraC"/>
    <property type="match status" value="1"/>
</dbReference>
<dbReference type="PROSITE" id="PS01124">
    <property type="entry name" value="HTH_ARAC_FAMILY_2"/>
    <property type="match status" value="1"/>
</dbReference>
<evidence type="ECO:0000256" key="2">
    <source>
        <dbReference type="ARBA" id="ARBA00023125"/>
    </source>
</evidence>
<dbReference type="InterPro" id="IPR018062">
    <property type="entry name" value="HTH_AraC-typ_CS"/>
</dbReference>
<dbReference type="InterPro" id="IPR037923">
    <property type="entry name" value="HTH-like"/>
</dbReference>
<sequence>MWKENLYQPVEILLREHDEFPIGEHRHSFFEIVYILEGNGKFHAYTLGDEKECHGYTAGDLYLIPPERVHRFTIDSHSRYVFIRFTRNYVSYYINSYIEKTLEIQSGFRIQPSGPDRGVLCSLMGMTETEAANRQGLSGLLLQYYVNSIILIISRSLSEMMPIYDHTDNDKAHYMLQYIQQHIHQPELLKLEVLAEKFHLSPVYAGRFFKRNFGEDFRRYVSMNRLRKVEEMLVNTRMSIKEIAARMGYIDSCYLNKLFRQYHGMTPAQFRKQYLNIRETIS</sequence>
<feature type="domain" description="HTH araC/xylS-type" evidence="4">
    <location>
        <begin position="173"/>
        <end position="273"/>
    </location>
</feature>
<evidence type="ECO:0000313" key="6">
    <source>
        <dbReference type="Proteomes" id="UP000286270"/>
    </source>
</evidence>
<keyword evidence="1" id="KW-0805">Transcription regulation</keyword>
<proteinExistence type="predicted"/>
<dbReference type="InterPro" id="IPR014710">
    <property type="entry name" value="RmlC-like_jellyroll"/>
</dbReference>
<dbReference type="PANTHER" id="PTHR43280">
    <property type="entry name" value="ARAC-FAMILY TRANSCRIPTIONAL REGULATOR"/>
    <property type="match status" value="1"/>
</dbReference>
<dbReference type="Gene3D" id="1.10.10.60">
    <property type="entry name" value="Homeodomain-like"/>
    <property type="match status" value="2"/>
</dbReference>
<dbReference type="EMBL" id="QRZH01000026">
    <property type="protein sequence ID" value="RGV48224.1"/>
    <property type="molecule type" value="Genomic_DNA"/>
</dbReference>
<evidence type="ECO:0000259" key="4">
    <source>
        <dbReference type="PROSITE" id="PS01124"/>
    </source>
</evidence>
<dbReference type="GO" id="GO:0043565">
    <property type="term" value="F:sequence-specific DNA binding"/>
    <property type="evidence" value="ECO:0007669"/>
    <property type="project" value="InterPro"/>
</dbReference>
<dbReference type="SUPFAM" id="SSF46689">
    <property type="entry name" value="Homeodomain-like"/>
    <property type="match status" value="1"/>
</dbReference>
<dbReference type="Proteomes" id="UP000286270">
    <property type="component" value="Unassembled WGS sequence"/>
</dbReference>
<dbReference type="Gene3D" id="2.60.120.10">
    <property type="entry name" value="Jelly Rolls"/>
    <property type="match status" value="1"/>
</dbReference>
<organism evidence="5 6">
    <name type="scientific">Bacteroides fragilis</name>
    <dbReference type="NCBI Taxonomy" id="817"/>
    <lineage>
        <taxon>Bacteria</taxon>
        <taxon>Pseudomonadati</taxon>
        <taxon>Bacteroidota</taxon>
        <taxon>Bacteroidia</taxon>
        <taxon>Bacteroidales</taxon>
        <taxon>Bacteroidaceae</taxon>
        <taxon>Bacteroides</taxon>
    </lineage>
</organism>
<name>A0A412XSN2_BACFG</name>
<dbReference type="InterPro" id="IPR009057">
    <property type="entry name" value="Homeodomain-like_sf"/>
</dbReference>
<comment type="caution">
    <text evidence="5">The sequence shown here is derived from an EMBL/GenBank/DDBJ whole genome shotgun (WGS) entry which is preliminary data.</text>
</comment>
<dbReference type="InterPro" id="IPR003313">
    <property type="entry name" value="AraC-bd"/>
</dbReference>
<dbReference type="Pfam" id="PF02311">
    <property type="entry name" value="AraC_binding"/>
    <property type="match status" value="1"/>
</dbReference>
<dbReference type="RefSeq" id="WP_122143530.1">
    <property type="nucleotide sequence ID" value="NZ_QRZO01000021.1"/>
</dbReference>
<keyword evidence="3" id="KW-0804">Transcription</keyword>
<evidence type="ECO:0000313" key="5">
    <source>
        <dbReference type="EMBL" id="RGV48224.1"/>
    </source>
</evidence>
<dbReference type="PANTHER" id="PTHR43280:SF28">
    <property type="entry name" value="HTH-TYPE TRANSCRIPTIONAL ACTIVATOR RHAS"/>
    <property type="match status" value="1"/>
</dbReference>
<dbReference type="AlphaFoldDB" id="A0A412XSN2"/>